<gene>
    <name evidence="3" type="ORF">RFM23_03605</name>
</gene>
<feature type="domain" description="Glycosyltransferase subfamily 4-like N-terminal" evidence="2">
    <location>
        <begin position="15"/>
        <end position="188"/>
    </location>
</feature>
<evidence type="ECO:0000313" key="3">
    <source>
        <dbReference type="EMBL" id="MDX8536703.1"/>
    </source>
</evidence>
<dbReference type="InterPro" id="IPR050194">
    <property type="entry name" value="Glycosyltransferase_grp1"/>
</dbReference>
<dbReference type="EC" id="2.4.-.-" evidence="3"/>
<dbReference type="Pfam" id="PF13439">
    <property type="entry name" value="Glyco_transf_4"/>
    <property type="match status" value="1"/>
</dbReference>
<dbReference type="RefSeq" id="WP_292102889.1">
    <property type="nucleotide sequence ID" value="NZ_JAVIIO010000001.1"/>
</dbReference>
<dbReference type="InterPro" id="IPR001296">
    <property type="entry name" value="Glyco_trans_1"/>
</dbReference>
<dbReference type="Gene3D" id="3.40.50.2000">
    <property type="entry name" value="Glycogen Phosphorylase B"/>
    <property type="match status" value="2"/>
</dbReference>
<reference evidence="3 4" key="1">
    <citation type="submission" date="2023-08" db="EMBL/GenBank/DDBJ databases">
        <title>Implementing the SeqCode for naming new Mesorhizobium species isolated from Vachellia karroo root nodules.</title>
        <authorList>
            <person name="Van Lill M."/>
        </authorList>
    </citation>
    <scope>NUCLEOTIDE SEQUENCE [LARGE SCALE GENOMIC DNA]</scope>
    <source>
        <strain evidence="3 4">VK4B</strain>
    </source>
</reference>
<evidence type="ECO:0000313" key="4">
    <source>
        <dbReference type="Proteomes" id="UP001276564"/>
    </source>
</evidence>
<dbReference type="Pfam" id="PF00534">
    <property type="entry name" value="Glycos_transf_1"/>
    <property type="match status" value="1"/>
</dbReference>
<dbReference type="PANTHER" id="PTHR45947:SF14">
    <property type="entry name" value="SLL1723 PROTEIN"/>
    <property type="match status" value="1"/>
</dbReference>
<name>A0ABU5AHE8_9HYPH</name>
<dbReference type="EMBL" id="JAVIIP010000002">
    <property type="protein sequence ID" value="MDX8536703.1"/>
    <property type="molecule type" value="Genomic_DNA"/>
</dbReference>
<organism evidence="3 4">
    <name type="scientific">Mesorhizobium abyssinicae</name>
    <dbReference type="NCBI Taxonomy" id="1209958"/>
    <lineage>
        <taxon>Bacteria</taxon>
        <taxon>Pseudomonadati</taxon>
        <taxon>Pseudomonadota</taxon>
        <taxon>Alphaproteobacteria</taxon>
        <taxon>Hyphomicrobiales</taxon>
        <taxon>Phyllobacteriaceae</taxon>
        <taxon>Mesorhizobium</taxon>
    </lineage>
</organism>
<protein>
    <submittedName>
        <fullName evidence="3">Glycosyltransferase</fullName>
        <ecNumber evidence="3">2.4.-.-</ecNumber>
    </submittedName>
</protein>
<dbReference type="Proteomes" id="UP001276564">
    <property type="component" value="Unassembled WGS sequence"/>
</dbReference>
<evidence type="ECO:0000259" key="2">
    <source>
        <dbReference type="Pfam" id="PF13439"/>
    </source>
</evidence>
<proteinExistence type="predicted"/>
<comment type="caution">
    <text evidence="3">The sequence shown here is derived from an EMBL/GenBank/DDBJ whole genome shotgun (WGS) entry which is preliminary data.</text>
</comment>
<sequence>MRVGFVVGEFPLLSETFVADQMAGLLERGFEVEVVCDRMKGDDRIDRQSEPMATLLARTRHWWSWAAGIREFVRRLPPGLRYKVSTALDMVFARRLNRCDVIVAHFGQNGERAAALKKWKFLKPPVITIFHGADVAIPSRQAVLATQYAGLIKHGTLNLTVNDFFRGLLLEAGMSPASTTVHHMGIDAREISYRWESWEGTPLIVTTVCRLVEKKGVEFALRALAALAASHPQIDWRYDIIGDGPLRMDLERLAAELGLTGRVTFLGSLPHMEVKRRLRAAHLFLLPSITASNGDMEGIPVALMEAMAAGLIAVSTVHSGIPELIQDLETGFLAPERDVSTLAGKLAWVAEHPKECEAVALAARRKVEEEFNADMLNERFAQIVTQLAALGSANESTRHISFAKVLTGSLPADTAPQ</sequence>
<evidence type="ECO:0000259" key="1">
    <source>
        <dbReference type="Pfam" id="PF00534"/>
    </source>
</evidence>
<dbReference type="SUPFAM" id="SSF53756">
    <property type="entry name" value="UDP-Glycosyltransferase/glycogen phosphorylase"/>
    <property type="match status" value="1"/>
</dbReference>
<keyword evidence="3" id="KW-0808">Transferase</keyword>
<keyword evidence="4" id="KW-1185">Reference proteome</keyword>
<feature type="domain" description="Glycosyl transferase family 1" evidence="1">
    <location>
        <begin position="199"/>
        <end position="365"/>
    </location>
</feature>
<keyword evidence="3" id="KW-0328">Glycosyltransferase</keyword>
<dbReference type="InterPro" id="IPR028098">
    <property type="entry name" value="Glyco_trans_4-like_N"/>
</dbReference>
<accession>A0ABU5AHE8</accession>
<dbReference type="GO" id="GO:0016757">
    <property type="term" value="F:glycosyltransferase activity"/>
    <property type="evidence" value="ECO:0007669"/>
    <property type="project" value="UniProtKB-KW"/>
</dbReference>
<dbReference type="PANTHER" id="PTHR45947">
    <property type="entry name" value="SULFOQUINOVOSYL TRANSFERASE SQD2"/>
    <property type="match status" value="1"/>
</dbReference>